<evidence type="ECO:0000313" key="2">
    <source>
        <dbReference type="Proteomes" id="UP000007392"/>
    </source>
</evidence>
<dbReference type="AlphaFoldDB" id="R9UP89"/>
<dbReference type="EMBL" id="CP003422">
    <property type="protein sequence ID" value="AGN70632.1"/>
    <property type="molecule type" value="Genomic_DNA"/>
</dbReference>
<sequence>MVTFIIIVSILIALAISAAAIYVTNKAYSRNEEE</sequence>
<proteinExistence type="predicted"/>
<gene>
    <name evidence="1" type="ORF">B2K_38975</name>
</gene>
<evidence type="ECO:0000313" key="1">
    <source>
        <dbReference type="EMBL" id="AGN70632.1"/>
    </source>
</evidence>
<dbReference type="KEGG" id="pmw:B2K_38975"/>
<dbReference type="Proteomes" id="UP000007392">
    <property type="component" value="Chromosome"/>
</dbReference>
<dbReference type="HOGENOM" id="CLU_3374943_0_0_9"/>
<accession>R9UP89</accession>
<organism evidence="1 2">
    <name type="scientific">Paenibacillus mucilaginosus K02</name>
    <dbReference type="NCBI Taxonomy" id="997761"/>
    <lineage>
        <taxon>Bacteria</taxon>
        <taxon>Bacillati</taxon>
        <taxon>Bacillota</taxon>
        <taxon>Bacilli</taxon>
        <taxon>Bacillales</taxon>
        <taxon>Paenibacillaceae</taxon>
        <taxon>Paenibacillus</taxon>
    </lineage>
</organism>
<protein>
    <submittedName>
        <fullName evidence="1">Uncharacterized protein</fullName>
    </submittedName>
</protein>
<name>R9UP89_9BACL</name>
<reference evidence="1 2" key="1">
    <citation type="submission" date="2013-06" db="EMBL/GenBank/DDBJ databases">
        <title>Complete genome sequence of Paenibacillus mucilaginosus K02.</title>
        <authorList>
            <person name="Xiao B."/>
            <person name="Sun L."/>
            <person name="Xiao L."/>
            <person name="Lian B."/>
        </authorList>
    </citation>
    <scope>NUCLEOTIDE SEQUENCE [LARGE SCALE GENOMIC DNA]</scope>
    <source>
        <strain evidence="1 2">K02</strain>
    </source>
</reference>